<feature type="transmembrane region" description="Helical" evidence="5">
    <location>
        <begin position="354"/>
        <end position="373"/>
    </location>
</feature>
<evidence type="ECO:0000313" key="8">
    <source>
        <dbReference type="Proteomes" id="UP000474957"/>
    </source>
</evidence>
<dbReference type="RefSeq" id="WP_154444257.1">
    <property type="nucleotide sequence ID" value="NZ_WIND01000001.1"/>
</dbReference>
<keyword evidence="2 5" id="KW-1133">Transmembrane helix</keyword>
<protein>
    <submittedName>
        <fullName evidence="7">MFS transporter</fullName>
    </submittedName>
</protein>
<dbReference type="InterPro" id="IPR036259">
    <property type="entry name" value="MFS_trans_sf"/>
</dbReference>
<feature type="transmembrane region" description="Helical" evidence="5">
    <location>
        <begin position="264"/>
        <end position="283"/>
    </location>
</feature>
<dbReference type="PROSITE" id="PS50850">
    <property type="entry name" value="MFS"/>
    <property type="match status" value="1"/>
</dbReference>
<feature type="compositionally biased region" description="Polar residues" evidence="4">
    <location>
        <begin position="394"/>
        <end position="405"/>
    </location>
</feature>
<feature type="transmembrane region" description="Helical" evidence="5">
    <location>
        <begin position="98"/>
        <end position="119"/>
    </location>
</feature>
<feature type="transmembrane region" description="Helical" evidence="5">
    <location>
        <begin position="7"/>
        <end position="29"/>
    </location>
</feature>
<evidence type="ECO:0000256" key="5">
    <source>
        <dbReference type="SAM" id="Phobius"/>
    </source>
</evidence>
<organism evidence="7 8">
    <name type="scientific">Halovulum marinum</name>
    <dbReference type="NCBI Taxonomy" id="2662447"/>
    <lineage>
        <taxon>Bacteria</taxon>
        <taxon>Pseudomonadati</taxon>
        <taxon>Pseudomonadota</taxon>
        <taxon>Alphaproteobacteria</taxon>
        <taxon>Rhodobacterales</taxon>
        <taxon>Paracoccaceae</taxon>
        <taxon>Halovulum</taxon>
    </lineage>
</organism>
<dbReference type="GO" id="GO:0022857">
    <property type="term" value="F:transmembrane transporter activity"/>
    <property type="evidence" value="ECO:0007669"/>
    <property type="project" value="InterPro"/>
</dbReference>
<reference evidence="7 8" key="1">
    <citation type="submission" date="2019-10" db="EMBL/GenBank/DDBJ databases">
        <title>Cognatihalovulum marinum gen. nov. sp. nov., a new member of the family Rhodobacteraceae isolated from deep seawater of the Northwest Indian Ocean.</title>
        <authorList>
            <person name="Ruan C."/>
            <person name="Wang J."/>
            <person name="Zheng X."/>
            <person name="Song L."/>
            <person name="Zhu Y."/>
            <person name="Huang Y."/>
            <person name="Lu Z."/>
            <person name="Du W."/>
            <person name="Huang L."/>
            <person name="Dai X."/>
        </authorList>
    </citation>
    <scope>NUCLEOTIDE SEQUENCE [LARGE SCALE GENOMIC DNA]</scope>
    <source>
        <strain evidence="7 8">2CG4</strain>
    </source>
</reference>
<feature type="transmembrane region" description="Helical" evidence="5">
    <location>
        <begin position="156"/>
        <end position="177"/>
    </location>
</feature>
<dbReference type="InterPro" id="IPR047200">
    <property type="entry name" value="MFS_YcaD-like"/>
</dbReference>
<dbReference type="SUPFAM" id="SSF103473">
    <property type="entry name" value="MFS general substrate transporter"/>
    <property type="match status" value="1"/>
</dbReference>
<evidence type="ECO:0000256" key="4">
    <source>
        <dbReference type="SAM" id="MobiDB-lite"/>
    </source>
</evidence>
<keyword evidence="3 5" id="KW-0472">Membrane</keyword>
<feature type="region of interest" description="Disordered" evidence="4">
    <location>
        <begin position="382"/>
        <end position="438"/>
    </location>
</feature>
<sequence length="438" mass="45121">MHRHFGTIGALLMGSAALMFAGGINGLILPLRGAEEGFSSLSLGLLGTGWALGYVSGCLSVPRLVGRVGHIRAFSVMAGLAAVSILLSLLFIHAWAWIVLRALAGYCFAGAAMIVESWINERTPGEARGGVFGVYTMVNLAATTAGQMLLMTGDTGGYAFFVLAAIFYALALLPTAVTQQIAPQPMVAASLDLPALWRNSPLAVVAVVLVGVSNGAFGTLGAVYGARIGLDVSTIAIFMSIAVVAGAALQVPVGFLSDRMDRRFVLLGLGAVAAAVDVTFVFIAPTAPMLVLALASVFGAAVYAMYPVIVAHANDHAPENYFLRTSGGLLLLFGIGSIAGPLMGGLLMNLTGPAGLFMNSLAAHALLIVYGAWRIRRRDAPGPRDKAAFHTAPVGTQTTPQTNLLNPAIEEAPETAARAGSDAGAGPENRPDPQPGDG</sequence>
<evidence type="ECO:0000256" key="1">
    <source>
        <dbReference type="ARBA" id="ARBA00022692"/>
    </source>
</evidence>
<gene>
    <name evidence="7" type="ORF">GE300_01600</name>
</gene>
<dbReference type="Gene3D" id="1.20.1250.20">
    <property type="entry name" value="MFS general substrate transporter like domains"/>
    <property type="match status" value="2"/>
</dbReference>
<proteinExistence type="predicted"/>
<dbReference type="PANTHER" id="PTHR23521:SF3">
    <property type="entry name" value="MFS TRANSPORTER"/>
    <property type="match status" value="1"/>
</dbReference>
<comment type="caution">
    <text evidence="7">The sequence shown here is derived from an EMBL/GenBank/DDBJ whole genome shotgun (WGS) entry which is preliminary data.</text>
</comment>
<dbReference type="GO" id="GO:0005886">
    <property type="term" value="C:plasma membrane"/>
    <property type="evidence" value="ECO:0007669"/>
    <property type="project" value="TreeGrafter"/>
</dbReference>
<feature type="transmembrane region" description="Helical" evidence="5">
    <location>
        <begin position="321"/>
        <end position="342"/>
    </location>
</feature>
<evidence type="ECO:0000256" key="2">
    <source>
        <dbReference type="ARBA" id="ARBA00022989"/>
    </source>
</evidence>
<evidence type="ECO:0000259" key="6">
    <source>
        <dbReference type="PROSITE" id="PS50850"/>
    </source>
</evidence>
<dbReference type="PANTHER" id="PTHR23521">
    <property type="entry name" value="TRANSPORTER MFS SUPERFAMILY"/>
    <property type="match status" value="1"/>
</dbReference>
<feature type="transmembrane region" description="Helical" evidence="5">
    <location>
        <begin position="131"/>
        <end position="150"/>
    </location>
</feature>
<accession>A0A6L5YWJ3</accession>
<feature type="transmembrane region" description="Helical" evidence="5">
    <location>
        <begin position="41"/>
        <end position="61"/>
    </location>
</feature>
<evidence type="ECO:0000256" key="3">
    <source>
        <dbReference type="ARBA" id="ARBA00023136"/>
    </source>
</evidence>
<dbReference type="InterPro" id="IPR011701">
    <property type="entry name" value="MFS"/>
</dbReference>
<feature type="transmembrane region" description="Helical" evidence="5">
    <location>
        <begin position="289"/>
        <end position="309"/>
    </location>
</feature>
<keyword evidence="8" id="KW-1185">Reference proteome</keyword>
<keyword evidence="1 5" id="KW-0812">Transmembrane</keyword>
<dbReference type="EMBL" id="WIND01000001">
    <property type="protein sequence ID" value="MSU88309.1"/>
    <property type="molecule type" value="Genomic_DNA"/>
</dbReference>
<name>A0A6L5YWJ3_9RHOB</name>
<feature type="domain" description="Major facilitator superfamily (MFS) profile" evidence="6">
    <location>
        <begin position="199"/>
        <end position="438"/>
    </location>
</feature>
<evidence type="ECO:0000313" key="7">
    <source>
        <dbReference type="EMBL" id="MSU88309.1"/>
    </source>
</evidence>
<dbReference type="InterPro" id="IPR020846">
    <property type="entry name" value="MFS_dom"/>
</dbReference>
<dbReference type="CDD" id="cd17477">
    <property type="entry name" value="MFS_YcaD_like"/>
    <property type="match status" value="1"/>
</dbReference>
<feature type="transmembrane region" description="Helical" evidence="5">
    <location>
        <begin position="73"/>
        <end position="92"/>
    </location>
</feature>
<dbReference type="AlphaFoldDB" id="A0A6L5YWJ3"/>
<dbReference type="Proteomes" id="UP000474957">
    <property type="component" value="Unassembled WGS sequence"/>
</dbReference>
<feature type="transmembrane region" description="Helical" evidence="5">
    <location>
        <begin position="232"/>
        <end position="257"/>
    </location>
</feature>
<feature type="transmembrane region" description="Helical" evidence="5">
    <location>
        <begin position="202"/>
        <end position="226"/>
    </location>
</feature>
<dbReference type="Pfam" id="PF07690">
    <property type="entry name" value="MFS_1"/>
    <property type="match status" value="1"/>
</dbReference>